<dbReference type="InterPro" id="IPR036390">
    <property type="entry name" value="WH_DNA-bd_sf"/>
</dbReference>
<name>A0ABT2L300_9BACL</name>
<sequence>MQLNERQQKIVEIVKGSGPITGEQIAQELSLTRATLRPDLAILTMTGILEARPRVGYTFVGKRNSSMLREKLDSLTVGDFMSSAKVVSDEMTVYDAVVTLFLEDVGSLFVVGKDSELVGVLSRKDLLRAAIGNQDLDQLPVNVIMTRMPNITVCEKSETLIRAGMKLIEKQIDAMPVVEEKDGKLIVLGRMTKTNMTKVLIALANDESF</sequence>
<feature type="domain" description="CBS" evidence="3">
    <location>
        <begin position="80"/>
        <end position="136"/>
    </location>
</feature>
<dbReference type="Pfam" id="PF00571">
    <property type="entry name" value="CBS"/>
    <property type="match status" value="2"/>
</dbReference>
<dbReference type="PANTHER" id="PTHR48108:SF32">
    <property type="entry name" value="TRANSCRIPTIONAL REPRESSOR CCPN"/>
    <property type="match status" value="1"/>
</dbReference>
<dbReference type="InterPro" id="IPR036388">
    <property type="entry name" value="WH-like_DNA-bd_sf"/>
</dbReference>
<proteinExistence type="predicted"/>
<organism evidence="4 5">
    <name type="scientific">Exiguobacterium alkaliphilum</name>
    <dbReference type="NCBI Taxonomy" id="1428684"/>
    <lineage>
        <taxon>Bacteria</taxon>
        <taxon>Bacillati</taxon>
        <taxon>Bacillota</taxon>
        <taxon>Bacilli</taxon>
        <taxon>Bacillales</taxon>
        <taxon>Bacillales Family XII. Incertae Sedis</taxon>
        <taxon>Exiguobacterium</taxon>
    </lineage>
</organism>
<keyword evidence="2" id="KW-0129">CBS domain</keyword>
<gene>
    <name evidence="4" type="ORF">NQG31_13030</name>
</gene>
<dbReference type="EMBL" id="JANIEK010000070">
    <property type="protein sequence ID" value="MCT4796471.1"/>
    <property type="molecule type" value="Genomic_DNA"/>
</dbReference>
<evidence type="ECO:0000256" key="1">
    <source>
        <dbReference type="ARBA" id="ARBA00022737"/>
    </source>
</evidence>
<dbReference type="PANTHER" id="PTHR48108">
    <property type="entry name" value="CBS DOMAIN-CONTAINING PROTEIN CBSX2, CHLOROPLASTIC"/>
    <property type="match status" value="1"/>
</dbReference>
<evidence type="ECO:0000256" key="2">
    <source>
        <dbReference type="PROSITE-ProRule" id="PRU00703"/>
    </source>
</evidence>
<keyword evidence="1" id="KW-0677">Repeat</keyword>
<dbReference type="InterPro" id="IPR046342">
    <property type="entry name" value="CBS_dom_sf"/>
</dbReference>
<reference evidence="4 5" key="1">
    <citation type="submission" date="2022-07" db="EMBL/GenBank/DDBJ databases">
        <title>Genomic and pangenome structural analysis of the polyextremophile Exiguobacterium.</title>
        <authorList>
            <person name="Shen L."/>
        </authorList>
    </citation>
    <scope>NUCLEOTIDE SEQUENCE [LARGE SCALE GENOMIC DNA]</scope>
    <source>
        <strain evidence="4 5">12_1</strain>
    </source>
</reference>
<accession>A0ABT2L300</accession>
<dbReference type="RefSeq" id="WP_034814849.1">
    <property type="nucleotide sequence ID" value="NZ_JANIEK010000070.1"/>
</dbReference>
<dbReference type="InterPro" id="IPR016842">
    <property type="entry name" value="UCP026546_HTH-CBS"/>
</dbReference>
<evidence type="ECO:0000313" key="5">
    <source>
        <dbReference type="Proteomes" id="UP001206821"/>
    </source>
</evidence>
<evidence type="ECO:0000259" key="3">
    <source>
        <dbReference type="PROSITE" id="PS51371"/>
    </source>
</evidence>
<dbReference type="Gene3D" id="3.10.580.10">
    <property type="entry name" value="CBS-domain"/>
    <property type="match status" value="1"/>
</dbReference>
<dbReference type="Gene3D" id="1.10.10.10">
    <property type="entry name" value="Winged helix-like DNA-binding domain superfamily/Winged helix DNA-binding domain"/>
    <property type="match status" value="1"/>
</dbReference>
<dbReference type="InterPro" id="IPR000644">
    <property type="entry name" value="CBS_dom"/>
</dbReference>
<dbReference type="CDD" id="cd04617">
    <property type="entry name" value="CBS_pair_CcpN"/>
    <property type="match status" value="1"/>
</dbReference>
<dbReference type="PROSITE" id="PS51371">
    <property type="entry name" value="CBS"/>
    <property type="match status" value="2"/>
</dbReference>
<keyword evidence="5" id="KW-1185">Reference proteome</keyword>
<comment type="caution">
    <text evidence="4">The sequence shown here is derived from an EMBL/GenBank/DDBJ whole genome shotgun (WGS) entry which is preliminary data.</text>
</comment>
<dbReference type="PIRSF" id="PIRSF026546">
    <property type="entry name" value="UCP026546_CBS_YqzB"/>
    <property type="match status" value="1"/>
</dbReference>
<dbReference type="SUPFAM" id="SSF46785">
    <property type="entry name" value="Winged helix' DNA-binding domain"/>
    <property type="match status" value="1"/>
</dbReference>
<dbReference type="InterPro" id="IPR051462">
    <property type="entry name" value="CBS_domain-containing"/>
</dbReference>
<dbReference type="SMART" id="SM00116">
    <property type="entry name" value="CBS"/>
    <property type="match status" value="2"/>
</dbReference>
<feature type="domain" description="CBS" evidence="3">
    <location>
        <begin position="145"/>
        <end position="207"/>
    </location>
</feature>
<dbReference type="SUPFAM" id="SSF54631">
    <property type="entry name" value="CBS-domain pair"/>
    <property type="match status" value="1"/>
</dbReference>
<dbReference type="InterPro" id="IPR013196">
    <property type="entry name" value="HTH_11"/>
</dbReference>
<dbReference type="Pfam" id="PF08279">
    <property type="entry name" value="HTH_11"/>
    <property type="match status" value="1"/>
</dbReference>
<evidence type="ECO:0000313" key="4">
    <source>
        <dbReference type="EMBL" id="MCT4796471.1"/>
    </source>
</evidence>
<dbReference type="Proteomes" id="UP001206821">
    <property type="component" value="Unassembled WGS sequence"/>
</dbReference>
<protein>
    <submittedName>
        <fullName evidence="4">Helix-turn-helix transcriptional regulator</fullName>
    </submittedName>
</protein>